<sequence length="2346" mass="254819">MGGRGSKSSVQPLSTEDADAAPTSPAGAGSPRKSIFGLDGLDASKVLTHRKTRQMQPQSEDLRQLVRSTENGMWDIEDNQGTRKPLPPLAVTWFKNRNLEALHGSLAFVPWIVQQAYLQGEVDDGNIVLHRGSGAVVFSDASGFTALTERLAKKTNGAELLSQCLTSFFTPLIQLINAYRGDVIKFSGDALMIYFPAVDDTEVGDQSKFKVPPHGSYHQPDIGPMATAVLRACACCIEIQKRLHMFDTGVDGVRLCLHIGLGCGEIAILQVGGVEPPEIAIPRCEYIIAGAPLEQISIAEPLAKNGETCLSPQAWEHVQNYVIPDKSRQLDNDNFHLLLKLDESKFTFPTVKASAQERDTRKDLQFTIAELDIIRKFVPSAVFKQIEDGTLTYVNEMRNISTLFISCSGVDVSTDEGADTAQELMVSVQRICYANEGTLNKFLIDDKGMLFLLAYGLPPLVHTDDATRAVLSCFDIVRAFIKLGLVARCGVSTGRAYCGVCGSAERMEYTVLGDAVNLSARLMANAPANGILVDEETRTRCTVELNFEDLKPIKVKGKEQAVKIFRPQLAITSPHIGVGPEGKILFPWYERSLTAGAQGDKTTIAEVLQTNVMKLCGLPDWDGVCKVQSWLGGSYDKVLHQEPPRAPSTRSSRLENPPSNSPFSSGGSVVLHGPAGLGKIELAQHVVVYAAQKYFMMPVIGTMGPRTQDLARMGAELVRSCLGAYRHAVDPSLPDDEGQALSKLLPHLESADNLPDLLRDAYEGGVHEDTRVSALHELADVAASLIERLRSHVAVIIVCQLEFGTTLFDKTLGHFNCFYEVVSKLLRLAEEKTSNPVVLFTLCKNPDTNHDFVKASAARNWVVELTGLSEDICQEYMAAHLEVPMSSIPDSVTNFVSKISLGNPLYIRESLGQLFMDGHLKVEREAETDPLVYQNTEDLETVDIATWSHTAMVGETMCLLESLDPLEAAVVKMSTVFSSSFSLSDLASSTCSRWSGSNFFDYMRLFHAVQDLEKRGIVQKIAVTRKVETTLLVRSHSMLTGRRGSKQDEKPKGRKSLKDAKESSSARELQMFAMNNVLIRKVGSSMLLEAQKKKVKRQALIERALIRDLPARIEELQKKKKEPHIPWYYENILTRVAIGRCRGLGRLPMPRRAGKVEEAKPTSMAELLRFALPALGISLSGPILSNIDNAFVGRLTGPEGLAALSPGTVVADYMLYLLVFLPRATVGLVSRAFASGGAKAAQPELQRALSVAMPIGVALSVVYLTCTESILKMLHVAPNLIPYAATYARVRGAVTWAALSQTVCLSALLATKDSWTPLKVVGVAAVANCCGDFALCVWPFRLGVGGAAAATSIATLLSFALMVRALRAKELLPKKWFRLPSSARYLAPLMEYAGPLLIVVATRMVSLSAMALSAAALGTTALAGYQILINLFTLFALVGEPLSQAAQALLPPLLEKKDTAGARRATKSLLFLGLSAGAVAGAGSFACAAFGGGTFSGDSAVIEVVHRSAPVLMFAVAALVFAYPVDGAMLATKNFRVLIALSIFGLVAQLPALQLITRSFSGTRQPALPLKLLMMTMFVRSFPAAESCCLRLRDLAAARKRSGKLESSGFILHGDIAHESCIHGRGVFTTKELSKGQLIESCPAIVMVRLLSPFFADAGAAEAMLEPQLTPLRKVWGLRLLSKSIRRPWLKLEVRLLGQESLSEAMQEVRAAFKQTVGETIRSDELAAVLKTCGVDEASVEFLLQQAKDFSENEVVSVSGFCDSLRMSATRTLSLGKAVAQVNSVEAWNLHHDDLKQLASMLSGMCKASTVAEALQEVHSLLSLGHDLWVYAYMRKLYDRSPDLYFATIAAEPAKLLPAVYTPTVGEACQKFGKMPLYRRGCYLCISDRGHFKEVLREYAEAELEKDAKGNYLCDCIVFSDGGRILGLGDLGAWGMGIPIGKLDLYTVCAGFDPSRTIPLILDAGCSGPEGNTDRLVIRDSTLYTGMKQARVTHKSAAGTVVNTAYYGEGNVIEEFMKAATELFGERCLLQFEDFNSNDAFPLLAEYRNKYLTYNDDIQGTAAVALAGLLGSMRLRDAKCDLRATLLKQTFLFHGAGSANIGLMRLLNEEAGVPLSSIFVTNSRGLIWRSADGTEGSFRNEEQKAFAQVGEPTFDSKDLATLVEHVKPTCVVGAVGVTPNCFKKPMVEALLRFSERPVIFALSNPKTQAEITANDAYEWSQGKVIFGSGTWFAPVELNGKTFAPGQVNNVYIFPGMSFGAVCCQAASIPERLFLAAAEAVANSLGDEEMALDMVVPKRDRIQEVSLNVATAVVLGAQALGLAARNLGADWQTVQRALEAMRWTPKP</sequence>
<feature type="transmembrane region" description="Helical" evidence="4">
    <location>
        <begin position="1386"/>
        <end position="1405"/>
    </location>
</feature>
<dbReference type="InterPro" id="IPR046346">
    <property type="entry name" value="Aminoacid_DH-like_N_sf"/>
</dbReference>
<keyword evidence="7" id="KW-1185">Reference proteome</keyword>
<dbReference type="EMBL" id="LSRX01000173">
    <property type="protein sequence ID" value="OLQ05847.1"/>
    <property type="molecule type" value="Genomic_DNA"/>
</dbReference>
<dbReference type="InterPro" id="IPR037062">
    <property type="entry name" value="Malic_N_dom_sf"/>
</dbReference>
<gene>
    <name evidence="6" type="primary">ME6</name>
    <name evidence="6" type="ORF">AK812_SmicGene10898</name>
</gene>
<dbReference type="GO" id="GO:0035556">
    <property type="term" value="P:intracellular signal transduction"/>
    <property type="evidence" value="ECO:0007669"/>
    <property type="project" value="InterPro"/>
</dbReference>
<feature type="transmembrane region" description="Helical" evidence="4">
    <location>
        <begin position="1504"/>
        <end position="1525"/>
    </location>
</feature>
<dbReference type="InterPro" id="IPR001891">
    <property type="entry name" value="Malic_OxRdtase"/>
</dbReference>
<dbReference type="GO" id="GO:0009190">
    <property type="term" value="P:cyclic nucleotide biosynthetic process"/>
    <property type="evidence" value="ECO:0007669"/>
    <property type="project" value="InterPro"/>
</dbReference>
<dbReference type="PROSITE" id="PS50125">
    <property type="entry name" value="GUANYLATE_CYCLASE_2"/>
    <property type="match status" value="2"/>
</dbReference>
<comment type="similarity">
    <text evidence="1">Belongs to the malic enzymes family.</text>
</comment>
<dbReference type="InterPro" id="IPR012301">
    <property type="entry name" value="Malic_N_dom"/>
</dbReference>
<feature type="region of interest" description="Disordered" evidence="3">
    <location>
        <begin position="1"/>
        <end position="37"/>
    </location>
</feature>
<feature type="compositionally biased region" description="Polar residues" evidence="3">
    <location>
        <begin position="1"/>
        <end position="14"/>
    </location>
</feature>
<feature type="transmembrane region" description="Helical" evidence="4">
    <location>
        <begin position="1469"/>
        <end position="1492"/>
    </location>
</feature>
<accession>A0A1Q9EEP2</accession>
<feature type="domain" description="Guanylate cyclase" evidence="5">
    <location>
        <begin position="135"/>
        <end position="193"/>
    </location>
</feature>
<proteinExistence type="inferred from homology"/>
<dbReference type="GO" id="GO:0042910">
    <property type="term" value="F:xenobiotic transmembrane transporter activity"/>
    <property type="evidence" value="ECO:0007669"/>
    <property type="project" value="InterPro"/>
</dbReference>
<evidence type="ECO:0000313" key="7">
    <source>
        <dbReference type="Proteomes" id="UP000186817"/>
    </source>
</evidence>
<dbReference type="SUPFAM" id="SSF53223">
    <property type="entry name" value="Aminoacid dehydrogenase-like, N-terminal domain"/>
    <property type="match status" value="1"/>
</dbReference>
<keyword evidence="4" id="KW-1133">Transmembrane helix</keyword>
<protein>
    <submittedName>
        <fullName evidence="6">NADP-dependent malic enzyme, chloroplastic</fullName>
    </submittedName>
</protein>
<dbReference type="NCBIfam" id="NF010052">
    <property type="entry name" value="PRK13529.1"/>
    <property type="match status" value="1"/>
</dbReference>
<feature type="domain" description="Guanylate cyclase" evidence="5">
    <location>
        <begin position="380"/>
        <end position="523"/>
    </location>
</feature>
<dbReference type="InterPro" id="IPR012302">
    <property type="entry name" value="Malic_NAD-bd"/>
</dbReference>
<feature type="transmembrane region" description="Helical" evidence="4">
    <location>
        <begin position="1346"/>
        <end position="1366"/>
    </location>
</feature>
<feature type="compositionally biased region" description="Low complexity" evidence="3">
    <location>
        <begin position="20"/>
        <end position="30"/>
    </location>
</feature>
<dbReference type="GO" id="GO:0051287">
    <property type="term" value="F:NAD binding"/>
    <property type="evidence" value="ECO:0007669"/>
    <property type="project" value="InterPro"/>
</dbReference>
<dbReference type="GO" id="GO:0006108">
    <property type="term" value="P:malate metabolic process"/>
    <property type="evidence" value="ECO:0007669"/>
    <property type="project" value="TreeGrafter"/>
</dbReference>
<dbReference type="InterPro" id="IPR001054">
    <property type="entry name" value="A/G_cyclase"/>
</dbReference>
<evidence type="ECO:0000256" key="1">
    <source>
        <dbReference type="ARBA" id="ARBA00008785"/>
    </source>
</evidence>
<name>A0A1Q9EEP2_SYMMI</name>
<feature type="compositionally biased region" description="Low complexity" evidence="3">
    <location>
        <begin position="656"/>
        <end position="667"/>
    </location>
</feature>
<evidence type="ECO:0000256" key="3">
    <source>
        <dbReference type="SAM" id="MobiDB-lite"/>
    </source>
</evidence>
<dbReference type="PRINTS" id="PR00072">
    <property type="entry name" value="MALOXRDTASE"/>
</dbReference>
<feature type="region of interest" description="Disordered" evidence="3">
    <location>
        <begin position="638"/>
        <end position="667"/>
    </location>
</feature>
<dbReference type="Pfam" id="PF03949">
    <property type="entry name" value="Malic_M"/>
    <property type="match status" value="1"/>
</dbReference>
<feature type="compositionally biased region" description="Basic and acidic residues" evidence="3">
    <location>
        <begin position="1045"/>
        <end position="1065"/>
    </location>
</feature>
<dbReference type="Gene3D" id="3.30.70.1230">
    <property type="entry name" value="Nucleotide cyclase"/>
    <property type="match status" value="2"/>
</dbReference>
<dbReference type="GO" id="GO:0005739">
    <property type="term" value="C:mitochondrion"/>
    <property type="evidence" value="ECO:0007669"/>
    <property type="project" value="TreeGrafter"/>
</dbReference>
<dbReference type="OrthoDB" id="194468at2759"/>
<evidence type="ECO:0000259" key="5">
    <source>
        <dbReference type="PROSITE" id="PS50125"/>
    </source>
</evidence>
<dbReference type="Gene3D" id="3.40.50.10380">
    <property type="entry name" value="Malic enzyme, N-terminal domain"/>
    <property type="match status" value="1"/>
</dbReference>
<dbReference type="Pfam" id="PF01554">
    <property type="entry name" value="MatE"/>
    <property type="match status" value="2"/>
</dbReference>
<dbReference type="InterPro" id="IPR002528">
    <property type="entry name" value="MATE_fam"/>
</dbReference>
<dbReference type="Gene3D" id="3.40.50.720">
    <property type="entry name" value="NAD(P)-binding Rossmann-like Domain"/>
    <property type="match status" value="1"/>
</dbReference>
<dbReference type="CDD" id="cd07302">
    <property type="entry name" value="CHD"/>
    <property type="match status" value="2"/>
</dbReference>
<evidence type="ECO:0000256" key="4">
    <source>
        <dbReference type="SAM" id="Phobius"/>
    </source>
</evidence>
<feature type="transmembrane region" description="Helical" evidence="4">
    <location>
        <begin position="1411"/>
        <end position="1438"/>
    </location>
</feature>
<dbReference type="GO" id="GO:0015297">
    <property type="term" value="F:antiporter activity"/>
    <property type="evidence" value="ECO:0007669"/>
    <property type="project" value="InterPro"/>
</dbReference>
<dbReference type="SUPFAM" id="SSF51735">
    <property type="entry name" value="NAD(P)-binding Rossmann-fold domains"/>
    <property type="match status" value="1"/>
</dbReference>
<dbReference type="PANTHER" id="PTHR23406:SF90">
    <property type="entry name" value="MALIC ENZYME-RELATED"/>
    <property type="match status" value="1"/>
</dbReference>
<dbReference type="SMART" id="SM01274">
    <property type="entry name" value="malic"/>
    <property type="match status" value="1"/>
</dbReference>
<dbReference type="PANTHER" id="PTHR23406">
    <property type="entry name" value="MALIC ENZYME-RELATED"/>
    <property type="match status" value="1"/>
</dbReference>
<dbReference type="Pfam" id="PF00211">
    <property type="entry name" value="Guanylate_cyc"/>
    <property type="match status" value="1"/>
</dbReference>
<dbReference type="InterPro" id="IPR029787">
    <property type="entry name" value="Nucleotide_cyclase"/>
</dbReference>
<dbReference type="SMART" id="SM00919">
    <property type="entry name" value="Malic_M"/>
    <property type="match status" value="1"/>
</dbReference>
<dbReference type="InterPro" id="IPR036291">
    <property type="entry name" value="NAD(P)-bd_dom_sf"/>
</dbReference>
<feature type="transmembrane region" description="Helical" evidence="4">
    <location>
        <begin position="1537"/>
        <end position="1556"/>
    </location>
</feature>
<comment type="caution">
    <text evidence="6">The sequence shown here is derived from an EMBL/GenBank/DDBJ whole genome shotgun (WGS) entry which is preliminary data.</text>
</comment>
<organism evidence="6 7">
    <name type="scientific">Symbiodinium microadriaticum</name>
    <name type="common">Dinoflagellate</name>
    <name type="synonym">Zooxanthella microadriatica</name>
    <dbReference type="NCBI Taxonomy" id="2951"/>
    <lineage>
        <taxon>Eukaryota</taxon>
        <taxon>Sar</taxon>
        <taxon>Alveolata</taxon>
        <taxon>Dinophyceae</taxon>
        <taxon>Suessiales</taxon>
        <taxon>Symbiodiniaceae</taxon>
        <taxon>Symbiodinium</taxon>
    </lineage>
</organism>
<dbReference type="GO" id="GO:0004473">
    <property type="term" value="F:malate dehydrogenase (decarboxylating) (NADP+) activity"/>
    <property type="evidence" value="ECO:0007669"/>
    <property type="project" value="TreeGrafter"/>
</dbReference>
<dbReference type="Pfam" id="PF00390">
    <property type="entry name" value="malic"/>
    <property type="match status" value="1"/>
</dbReference>
<keyword evidence="4" id="KW-0472">Membrane</keyword>
<dbReference type="SUPFAM" id="SSF55073">
    <property type="entry name" value="Nucleotide cyclase"/>
    <property type="match status" value="2"/>
</dbReference>
<dbReference type="GO" id="GO:0016020">
    <property type="term" value="C:membrane"/>
    <property type="evidence" value="ECO:0007669"/>
    <property type="project" value="InterPro"/>
</dbReference>
<dbReference type="Proteomes" id="UP000186817">
    <property type="component" value="Unassembled WGS sequence"/>
</dbReference>
<keyword evidence="4" id="KW-0812">Transmembrane</keyword>
<evidence type="ECO:0000256" key="2">
    <source>
        <dbReference type="ARBA" id="ARBA00010199"/>
    </source>
</evidence>
<feature type="region of interest" description="Disordered" evidence="3">
    <location>
        <begin position="1038"/>
        <end position="1065"/>
    </location>
</feature>
<reference evidence="6 7" key="1">
    <citation type="submission" date="2016-02" db="EMBL/GenBank/DDBJ databases">
        <title>Genome analysis of coral dinoflagellate symbionts highlights evolutionary adaptations to a symbiotic lifestyle.</title>
        <authorList>
            <person name="Aranda M."/>
            <person name="Li Y."/>
            <person name="Liew Y.J."/>
            <person name="Baumgarten S."/>
            <person name="Simakov O."/>
            <person name="Wilson M."/>
            <person name="Piel J."/>
            <person name="Ashoor H."/>
            <person name="Bougouffa S."/>
            <person name="Bajic V.B."/>
            <person name="Ryu T."/>
            <person name="Ravasi T."/>
            <person name="Bayer T."/>
            <person name="Micklem G."/>
            <person name="Kim H."/>
            <person name="Bhak J."/>
            <person name="Lajeunesse T.C."/>
            <person name="Voolstra C.R."/>
        </authorList>
    </citation>
    <scope>NUCLEOTIDE SEQUENCE [LARGE SCALE GENOMIC DNA]</scope>
    <source>
        <strain evidence="6 7">CCMP2467</strain>
    </source>
</reference>
<evidence type="ECO:0000313" key="6">
    <source>
        <dbReference type="EMBL" id="OLQ05847.1"/>
    </source>
</evidence>
<comment type="similarity">
    <text evidence="2">Belongs to the multi antimicrobial extrusion (MATE) (TC 2.A.66.1) family.</text>
</comment>